<sequence>MGVYGMLEPDGIAPSQAVLDGEGEPLVSEQAARRCATCGCALSRFNDAPLCGPCSRSPQLPAADDLWTTEPARQALNTWDIGAAVGLYRRYTGAKQVRIAAAVGIDQSEVSRLERGGKKIRDRQQLLAWTRALGIPETLIPAYAADAQPDAVNATFISARSEQVIASWLTAQAALSVGSGSGGLRVTDQDLDVARGMLSMFRELDHAHGAGSFAGHLVTYIDTELNGMINRPVSTDQVAADRDRLAAEFLELAGYQAVDAGRDGASQHLYQRALTAAIRSGDTAYGGYLVAVNLGHLALHCKHPEVALTWAKKAEAGVGTAASPATRAAITAVSARALARMGREKETTTALMTCENLLDAVNPDNEPAWIAYFNRAYLADEIAHCLHDLGRAPAARTEAESAMEGVGASRVRRLAIDAALLASTWLRSGDVEQACAAARQAVEYTARTSSGRCRQRVRTLMSDLSVYHGSPYAAEVEALVREVLPEAAPAISR</sequence>
<evidence type="ECO:0000313" key="2">
    <source>
        <dbReference type="Proteomes" id="UP001499854"/>
    </source>
</evidence>
<comment type="caution">
    <text evidence="1">The sequence shown here is derived from an EMBL/GenBank/DDBJ whole genome shotgun (WGS) entry which is preliminary data.</text>
</comment>
<name>A0ABN2T8D4_9ACTN</name>
<dbReference type="InterPro" id="IPR010982">
    <property type="entry name" value="Lambda_DNA-bd_dom_sf"/>
</dbReference>
<evidence type="ECO:0000313" key="1">
    <source>
        <dbReference type="EMBL" id="GAA2001269.1"/>
    </source>
</evidence>
<gene>
    <name evidence="1" type="ORF">GCM10009838_78790</name>
</gene>
<dbReference type="SUPFAM" id="SSF47413">
    <property type="entry name" value="lambda repressor-like DNA-binding domains"/>
    <property type="match status" value="1"/>
</dbReference>
<dbReference type="CDD" id="cd00093">
    <property type="entry name" value="HTH_XRE"/>
    <property type="match status" value="1"/>
</dbReference>
<accession>A0ABN2T8D4</accession>
<dbReference type="Gene3D" id="1.10.260.40">
    <property type="entry name" value="lambda repressor-like DNA-binding domains"/>
    <property type="match status" value="1"/>
</dbReference>
<protein>
    <recommendedName>
        <fullName evidence="3">Transcriptional regulator, XRE family</fullName>
    </recommendedName>
</protein>
<proteinExistence type="predicted"/>
<evidence type="ECO:0008006" key="3">
    <source>
        <dbReference type="Google" id="ProtNLM"/>
    </source>
</evidence>
<organism evidence="1 2">
    <name type="scientific">Catenulispora subtropica</name>
    <dbReference type="NCBI Taxonomy" id="450798"/>
    <lineage>
        <taxon>Bacteria</taxon>
        <taxon>Bacillati</taxon>
        <taxon>Actinomycetota</taxon>
        <taxon>Actinomycetes</taxon>
        <taxon>Catenulisporales</taxon>
        <taxon>Catenulisporaceae</taxon>
        <taxon>Catenulispora</taxon>
    </lineage>
</organism>
<keyword evidence="2" id="KW-1185">Reference proteome</keyword>
<dbReference type="InterPro" id="IPR001387">
    <property type="entry name" value="Cro/C1-type_HTH"/>
</dbReference>
<reference evidence="1 2" key="1">
    <citation type="journal article" date="2019" name="Int. J. Syst. Evol. Microbiol.">
        <title>The Global Catalogue of Microorganisms (GCM) 10K type strain sequencing project: providing services to taxonomists for standard genome sequencing and annotation.</title>
        <authorList>
            <consortium name="The Broad Institute Genomics Platform"/>
            <consortium name="The Broad Institute Genome Sequencing Center for Infectious Disease"/>
            <person name="Wu L."/>
            <person name="Ma J."/>
        </authorList>
    </citation>
    <scope>NUCLEOTIDE SEQUENCE [LARGE SCALE GENOMIC DNA]</scope>
    <source>
        <strain evidence="1 2">JCM 16013</strain>
    </source>
</reference>
<dbReference type="Proteomes" id="UP001499854">
    <property type="component" value="Unassembled WGS sequence"/>
</dbReference>
<dbReference type="Pfam" id="PF13560">
    <property type="entry name" value="HTH_31"/>
    <property type="match status" value="1"/>
</dbReference>
<dbReference type="EMBL" id="BAAAQM010000071">
    <property type="protein sequence ID" value="GAA2001269.1"/>
    <property type="molecule type" value="Genomic_DNA"/>
</dbReference>